<sequence length="134" mass="15333">MLGDQPRVLTYNAFAQAMGLDTTYMTMIQRQYTVDFHYQALYCPEHEQVEFEASHTNVVKLRIPWRIMNTLLTRFVVPSLRGGHLITNRGLMALHSVRNPAEPLPLGSLVATTFARCLGQNRVDTMHMRALSRD</sequence>
<evidence type="ECO:0000313" key="2">
    <source>
        <dbReference type="Proteomes" id="UP001497516"/>
    </source>
</evidence>
<keyword evidence="2" id="KW-1185">Reference proteome</keyword>
<gene>
    <name evidence="1" type="ORF">LTRI10_LOCUS34377</name>
</gene>
<organism evidence="1 2">
    <name type="scientific">Linum trigynum</name>
    <dbReference type="NCBI Taxonomy" id="586398"/>
    <lineage>
        <taxon>Eukaryota</taxon>
        <taxon>Viridiplantae</taxon>
        <taxon>Streptophyta</taxon>
        <taxon>Embryophyta</taxon>
        <taxon>Tracheophyta</taxon>
        <taxon>Spermatophyta</taxon>
        <taxon>Magnoliopsida</taxon>
        <taxon>eudicotyledons</taxon>
        <taxon>Gunneridae</taxon>
        <taxon>Pentapetalae</taxon>
        <taxon>rosids</taxon>
        <taxon>fabids</taxon>
        <taxon>Malpighiales</taxon>
        <taxon>Linaceae</taxon>
        <taxon>Linum</taxon>
    </lineage>
</organism>
<proteinExistence type="predicted"/>
<dbReference type="EMBL" id="OZ034819">
    <property type="protein sequence ID" value="CAL1393833.1"/>
    <property type="molecule type" value="Genomic_DNA"/>
</dbReference>
<evidence type="ECO:0000313" key="1">
    <source>
        <dbReference type="EMBL" id="CAL1393833.1"/>
    </source>
</evidence>
<name>A0AAV2F7S3_9ROSI</name>
<accession>A0AAV2F7S3</accession>
<reference evidence="1 2" key="1">
    <citation type="submission" date="2024-04" db="EMBL/GenBank/DDBJ databases">
        <authorList>
            <person name="Fracassetti M."/>
        </authorList>
    </citation>
    <scope>NUCLEOTIDE SEQUENCE [LARGE SCALE GENOMIC DNA]</scope>
</reference>
<dbReference type="Proteomes" id="UP001497516">
    <property type="component" value="Chromosome 6"/>
</dbReference>
<dbReference type="AlphaFoldDB" id="A0AAV2F7S3"/>
<protein>
    <submittedName>
        <fullName evidence="1">Uncharacterized protein</fullName>
    </submittedName>
</protein>